<dbReference type="Gene3D" id="6.10.110.10">
    <property type="match status" value="1"/>
</dbReference>
<evidence type="ECO:0000313" key="9">
    <source>
        <dbReference type="Proteomes" id="UP001054857"/>
    </source>
</evidence>
<keyword evidence="4 7" id="KW-1133">Transmembrane helix</keyword>
<evidence type="ECO:0000256" key="5">
    <source>
        <dbReference type="ARBA" id="ARBA00023136"/>
    </source>
</evidence>
<dbReference type="GO" id="GO:0016020">
    <property type="term" value="C:membrane"/>
    <property type="evidence" value="ECO:0007669"/>
    <property type="project" value="UniProtKB-SubCell"/>
</dbReference>
<dbReference type="PANTHER" id="PTHR16932">
    <property type="entry name" value="INTERFERON ALPHA-INDUCIBLE PROTEIN 27"/>
    <property type="match status" value="1"/>
</dbReference>
<sequence length="354" mass="35104">MGPAFEVPSSYRGSKEWCLKVADECQALDCKQGVVSYVVADDHDPKHVYSFSLARTAQFKHLRAMVATSIPFFDPETACLTAKYSITQADGSCSSYALAEDSHYDAMLSSLRNNEAVITLLHISSPEGLSAMWLFKDDTTAANSSNNKNDTSNNDTSNNDTSNNASSNNGKPGLFQRLRRSVGKAALIGTVAVVGAVAAPVVATAALGAAGFSASGVVAGSAAAAWQASIGNVAAGSMFAFLQSAGAGGAAAATFGSAATAAGAAIGTGAGVAVAMKTGGKKPSGDDASGDAPAAGEGKEADAAAGEGQTAGAATGEGEVADAVADGEAAEAAASGAKVEKDGEEEKVVGSGRT</sequence>
<dbReference type="InterPro" id="IPR009311">
    <property type="entry name" value="IFI6/IFI27-like"/>
</dbReference>
<comment type="subcellular location">
    <subcellularLocation>
        <location evidence="1">Membrane</location>
        <topology evidence="1">Multi-pass membrane protein</topology>
    </subcellularLocation>
</comment>
<dbReference type="Pfam" id="PF06140">
    <property type="entry name" value="Ifi-6-16"/>
    <property type="match status" value="1"/>
</dbReference>
<dbReference type="InterPro" id="IPR038213">
    <property type="entry name" value="IFI6/IFI27-like_sf"/>
</dbReference>
<comment type="similarity">
    <text evidence="2">Belongs to the IFI6/IFI27 family.</text>
</comment>
<protein>
    <submittedName>
        <fullName evidence="8">Uncharacterized protein</fullName>
    </submittedName>
</protein>
<feature type="compositionally biased region" description="Low complexity" evidence="6">
    <location>
        <begin position="143"/>
        <end position="169"/>
    </location>
</feature>
<accession>A0AAD3HHK9</accession>
<evidence type="ECO:0000256" key="7">
    <source>
        <dbReference type="SAM" id="Phobius"/>
    </source>
</evidence>
<feature type="compositionally biased region" description="Basic and acidic residues" evidence="6">
    <location>
        <begin position="338"/>
        <end position="348"/>
    </location>
</feature>
<organism evidence="8 9">
    <name type="scientific">Astrephomene gubernaculifera</name>
    <dbReference type="NCBI Taxonomy" id="47775"/>
    <lineage>
        <taxon>Eukaryota</taxon>
        <taxon>Viridiplantae</taxon>
        <taxon>Chlorophyta</taxon>
        <taxon>core chlorophytes</taxon>
        <taxon>Chlorophyceae</taxon>
        <taxon>CS clade</taxon>
        <taxon>Chlamydomonadales</taxon>
        <taxon>Astrephomenaceae</taxon>
        <taxon>Astrephomene</taxon>
    </lineage>
</organism>
<dbReference type="Proteomes" id="UP001054857">
    <property type="component" value="Unassembled WGS sequence"/>
</dbReference>
<evidence type="ECO:0000313" key="8">
    <source>
        <dbReference type="EMBL" id="GFR40866.1"/>
    </source>
</evidence>
<feature type="transmembrane region" description="Helical" evidence="7">
    <location>
        <begin position="185"/>
        <end position="212"/>
    </location>
</feature>
<keyword evidence="3 7" id="KW-0812">Transmembrane</keyword>
<feature type="region of interest" description="Disordered" evidence="6">
    <location>
        <begin position="279"/>
        <end position="354"/>
    </location>
</feature>
<comment type="caution">
    <text evidence="8">The sequence shown here is derived from an EMBL/GenBank/DDBJ whole genome shotgun (WGS) entry which is preliminary data.</text>
</comment>
<evidence type="ECO:0000256" key="2">
    <source>
        <dbReference type="ARBA" id="ARBA00007262"/>
    </source>
</evidence>
<gene>
    <name evidence="8" type="ORF">Agub_g1517</name>
</gene>
<evidence type="ECO:0000256" key="1">
    <source>
        <dbReference type="ARBA" id="ARBA00004141"/>
    </source>
</evidence>
<name>A0AAD3HHK9_9CHLO</name>
<feature type="compositionally biased region" description="Low complexity" evidence="6">
    <location>
        <begin position="303"/>
        <end position="337"/>
    </location>
</feature>
<evidence type="ECO:0000256" key="4">
    <source>
        <dbReference type="ARBA" id="ARBA00022989"/>
    </source>
</evidence>
<feature type="region of interest" description="Disordered" evidence="6">
    <location>
        <begin position="143"/>
        <end position="173"/>
    </location>
</feature>
<dbReference type="AlphaFoldDB" id="A0AAD3HHK9"/>
<feature type="compositionally biased region" description="Low complexity" evidence="6">
    <location>
        <begin position="286"/>
        <end position="296"/>
    </location>
</feature>
<evidence type="ECO:0000256" key="6">
    <source>
        <dbReference type="SAM" id="MobiDB-lite"/>
    </source>
</evidence>
<dbReference type="PANTHER" id="PTHR16932:SF18">
    <property type="entry name" value="INTERFERON, ALPHA-INDUCIBLE PROTEIN 27-LIKE 2"/>
    <property type="match status" value="1"/>
</dbReference>
<dbReference type="EMBL" id="BMAR01000001">
    <property type="protein sequence ID" value="GFR40866.1"/>
    <property type="molecule type" value="Genomic_DNA"/>
</dbReference>
<reference evidence="8 9" key="1">
    <citation type="journal article" date="2021" name="Sci. Rep.">
        <title>Genome sequencing of the multicellular alga Astrephomene provides insights into convergent evolution of germ-soma differentiation.</title>
        <authorList>
            <person name="Yamashita S."/>
            <person name="Yamamoto K."/>
            <person name="Matsuzaki R."/>
            <person name="Suzuki S."/>
            <person name="Yamaguchi H."/>
            <person name="Hirooka S."/>
            <person name="Minakuchi Y."/>
            <person name="Miyagishima S."/>
            <person name="Kawachi M."/>
            <person name="Toyoda A."/>
            <person name="Nozaki H."/>
        </authorList>
    </citation>
    <scope>NUCLEOTIDE SEQUENCE [LARGE SCALE GENOMIC DNA]</scope>
    <source>
        <strain evidence="8 9">NIES-4017</strain>
    </source>
</reference>
<feature type="transmembrane region" description="Helical" evidence="7">
    <location>
        <begin position="224"/>
        <end position="242"/>
    </location>
</feature>
<keyword evidence="5 7" id="KW-0472">Membrane</keyword>
<proteinExistence type="inferred from homology"/>
<keyword evidence="9" id="KW-1185">Reference proteome</keyword>
<evidence type="ECO:0000256" key="3">
    <source>
        <dbReference type="ARBA" id="ARBA00022692"/>
    </source>
</evidence>